<keyword evidence="4" id="KW-1185">Reference proteome</keyword>
<evidence type="ECO:0000313" key="3">
    <source>
        <dbReference type="EMBL" id="SMP04119.1"/>
    </source>
</evidence>
<keyword evidence="1" id="KW-0175">Coiled coil</keyword>
<protein>
    <submittedName>
        <fullName evidence="3">Uncharacterized protein</fullName>
    </submittedName>
</protein>
<sequence length="239" mass="25075">MARNPKPAGQKAGTEAQGGEDPEEVSLSSKATQESSGAKAAGTATKDETARGRADQRSGRVAPDTAAVFKHLLESYLETSRLQGDYQNLYRSLPAVVGIAAEVLKKKEDGDAALNEGMQAVERVLKNARDKAEQLSKAMLAQQAALDQILQNKTSLTELLKAGGQAVENQKPAKSLATDIAALSDPKVAYQLNTLMGTINAMISREIARQLSGYNGATATAQKGPQTASAAPPNTSPKT</sequence>
<reference evidence="3 4" key="1">
    <citation type="submission" date="2017-05" db="EMBL/GenBank/DDBJ databases">
        <authorList>
            <person name="Varghese N."/>
            <person name="Submissions S."/>
        </authorList>
    </citation>
    <scope>NUCLEOTIDE SEQUENCE [LARGE SCALE GENOMIC DNA]</scope>
    <source>
        <strain evidence="3 4">DSM 15949</strain>
    </source>
</reference>
<feature type="region of interest" description="Disordered" evidence="2">
    <location>
        <begin position="217"/>
        <end position="239"/>
    </location>
</feature>
<feature type="compositionally biased region" description="Polar residues" evidence="2">
    <location>
        <begin position="26"/>
        <end position="36"/>
    </location>
</feature>
<evidence type="ECO:0000313" key="4">
    <source>
        <dbReference type="Proteomes" id="UP001157914"/>
    </source>
</evidence>
<evidence type="ECO:0000256" key="1">
    <source>
        <dbReference type="SAM" id="Coils"/>
    </source>
</evidence>
<organism evidence="3 4">
    <name type="scientific">Roseibium denhamense</name>
    <dbReference type="NCBI Taxonomy" id="76305"/>
    <lineage>
        <taxon>Bacteria</taxon>
        <taxon>Pseudomonadati</taxon>
        <taxon>Pseudomonadota</taxon>
        <taxon>Alphaproteobacteria</taxon>
        <taxon>Hyphomicrobiales</taxon>
        <taxon>Stappiaceae</taxon>
        <taxon>Roseibium</taxon>
    </lineage>
</organism>
<feature type="coiled-coil region" evidence="1">
    <location>
        <begin position="118"/>
        <end position="145"/>
    </location>
</feature>
<accession>A0ABY1N9I8</accession>
<dbReference type="EMBL" id="FXTT01000001">
    <property type="protein sequence ID" value="SMP04119.1"/>
    <property type="molecule type" value="Genomic_DNA"/>
</dbReference>
<comment type="caution">
    <text evidence="3">The sequence shown here is derived from an EMBL/GenBank/DDBJ whole genome shotgun (WGS) entry which is preliminary data.</text>
</comment>
<dbReference type="RefSeq" id="WP_155190865.1">
    <property type="nucleotide sequence ID" value="NZ_BAAAEA010000001.1"/>
</dbReference>
<gene>
    <name evidence="3" type="ORF">SAMN06265374_0586</name>
</gene>
<feature type="compositionally biased region" description="Basic and acidic residues" evidence="2">
    <location>
        <begin position="45"/>
        <end position="58"/>
    </location>
</feature>
<dbReference type="Proteomes" id="UP001157914">
    <property type="component" value="Unassembled WGS sequence"/>
</dbReference>
<proteinExistence type="predicted"/>
<name>A0ABY1N9I8_9HYPH</name>
<evidence type="ECO:0000256" key="2">
    <source>
        <dbReference type="SAM" id="MobiDB-lite"/>
    </source>
</evidence>
<feature type="region of interest" description="Disordered" evidence="2">
    <location>
        <begin position="1"/>
        <end position="62"/>
    </location>
</feature>